<feature type="transmembrane region" description="Helical" evidence="1">
    <location>
        <begin position="12"/>
        <end position="30"/>
    </location>
</feature>
<feature type="transmembrane region" description="Helical" evidence="1">
    <location>
        <begin position="317"/>
        <end position="335"/>
    </location>
</feature>
<dbReference type="Pfam" id="PF01757">
    <property type="entry name" value="Acyl_transf_3"/>
    <property type="match status" value="1"/>
</dbReference>
<sequence length="377" mass="44851">MIKTRITLLDSFRALAILSVMLFHYFSRRIPPLYPVSLYPYNNDYDYFRWGYLGVEFFFIISGFVIFFTLDNTPFFRSFWKKRLMRLLPSMIIASVITYIIFNLFDTDNIFYNSHKIVNFIPSLTFIQPNLLNNLFSRFNVELHYLNDSYWSLWPELQFYFLSSTIYYFNKERFLKNFMLTSTILVVVNFIVVNDSKLNINLFSSGLIRIGLTPSFLMSYSKWMQEGFNLITYLPFFAIGVLFYSLFKNKQNNAETPLYIKIYLLFFSLFIIYSGVNFSTKAIYGGMFLLFFLFIYLPDKLAFFENKIVSDIGESSYFLYLIHENTGVLIIYSFGAYFSPFGWAFTLITILTLIALSNLYTFRIDKHLNRWLKKKLM</sequence>
<feature type="transmembrane region" description="Helical" evidence="1">
    <location>
        <begin position="341"/>
        <end position="362"/>
    </location>
</feature>
<feature type="transmembrane region" description="Helical" evidence="1">
    <location>
        <begin position="227"/>
        <end position="246"/>
    </location>
</feature>
<dbReference type="EC" id="2.3.-.-" evidence="3"/>
<evidence type="ECO:0000313" key="3">
    <source>
        <dbReference type="EMBL" id="MEA5256827.1"/>
    </source>
</evidence>
<keyword evidence="3" id="KW-0012">Acyltransferase</keyword>
<feature type="transmembrane region" description="Helical" evidence="1">
    <location>
        <begin position="258"/>
        <end position="276"/>
    </location>
</feature>
<dbReference type="EMBL" id="JAYFUL010000003">
    <property type="protein sequence ID" value="MEA5256827.1"/>
    <property type="molecule type" value="Genomic_DNA"/>
</dbReference>
<feature type="domain" description="Acyltransferase 3" evidence="2">
    <location>
        <begin position="9"/>
        <end position="354"/>
    </location>
</feature>
<dbReference type="InterPro" id="IPR002656">
    <property type="entry name" value="Acyl_transf_3_dom"/>
</dbReference>
<comment type="caution">
    <text evidence="3">The sequence shown here is derived from an EMBL/GenBank/DDBJ whole genome shotgun (WGS) entry which is preliminary data.</text>
</comment>
<organism evidence="3 4">
    <name type="scientific">Arcicella aquatica</name>
    <dbReference type="NCBI Taxonomy" id="217141"/>
    <lineage>
        <taxon>Bacteria</taxon>
        <taxon>Pseudomonadati</taxon>
        <taxon>Bacteroidota</taxon>
        <taxon>Cytophagia</taxon>
        <taxon>Cytophagales</taxon>
        <taxon>Flectobacillaceae</taxon>
        <taxon>Arcicella</taxon>
    </lineage>
</organism>
<dbReference type="PANTHER" id="PTHR23028">
    <property type="entry name" value="ACETYLTRANSFERASE"/>
    <property type="match status" value="1"/>
</dbReference>
<evidence type="ECO:0000259" key="2">
    <source>
        <dbReference type="Pfam" id="PF01757"/>
    </source>
</evidence>
<keyword evidence="1" id="KW-1133">Transmembrane helix</keyword>
<protein>
    <submittedName>
        <fullName evidence="3">Acyltransferase</fullName>
        <ecNumber evidence="3">2.3.-.-</ecNumber>
    </submittedName>
</protein>
<feature type="transmembrane region" description="Helical" evidence="1">
    <location>
        <begin position="282"/>
        <end position="297"/>
    </location>
</feature>
<keyword evidence="4" id="KW-1185">Reference proteome</keyword>
<gene>
    <name evidence="3" type="ORF">VB264_03455</name>
</gene>
<dbReference type="Proteomes" id="UP001304671">
    <property type="component" value="Unassembled WGS sequence"/>
</dbReference>
<feature type="transmembrane region" description="Helical" evidence="1">
    <location>
        <begin position="200"/>
        <end position="221"/>
    </location>
</feature>
<keyword evidence="3" id="KW-0808">Transferase</keyword>
<keyword evidence="1" id="KW-0812">Transmembrane</keyword>
<dbReference type="RefSeq" id="WP_323246788.1">
    <property type="nucleotide sequence ID" value="NZ_JAYFUL010000003.1"/>
</dbReference>
<name>A0ABU5QIF2_9BACT</name>
<dbReference type="GO" id="GO:0016746">
    <property type="term" value="F:acyltransferase activity"/>
    <property type="evidence" value="ECO:0007669"/>
    <property type="project" value="UniProtKB-KW"/>
</dbReference>
<dbReference type="PANTHER" id="PTHR23028:SF53">
    <property type="entry name" value="ACYL_TRANSF_3 DOMAIN-CONTAINING PROTEIN"/>
    <property type="match status" value="1"/>
</dbReference>
<reference evidence="3 4" key="1">
    <citation type="submission" date="2023-12" db="EMBL/GenBank/DDBJ databases">
        <title>Novel species of the genus Arcicella isolated from rivers.</title>
        <authorList>
            <person name="Lu H."/>
        </authorList>
    </citation>
    <scope>NUCLEOTIDE SEQUENCE [LARGE SCALE GENOMIC DNA]</scope>
    <source>
        <strain evidence="3 4">LMG 21963</strain>
    </source>
</reference>
<proteinExistence type="predicted"/>
<feature type="transmembrane region" description="Helical" evidence="1">
    <location>
        <begin position="50"/>
        <end position="72"/>
    </location>
</feature>
<evidence type="ECO:0000313" key="4">
    <source>
        <dbReference type="Proteomes" id="UP001304671"/>
    </source>
</evidence>
<dbReference type="InterPro" id="IPR050879">
    <property type="entry name" value="Acyltransferase_3"/>
</dbReference>
<feature type="transmembrane region" description="Helical" evidence="1">
    <location>
        <begin position="84"/>
        <end position="105"/>
    </location>
</feature>
<evidence type="ECO:0000256" key="1">
    <source>
        <dbReference type="SAM" id="Phobius"/>
    </source>
</evidence>
<feature type="transmembrane region" description="Helical" evidence="1">
    <location>
        <begin position="174"/>
        <end position="193"/>
    </location>
</feature>
<accession>A0ABU5QIF2</accession>
<keyword evidence="1" id="KW-0472">Membrane</keyword>